<evidence type="ECO:0000256" key="4">
    <source>
        <dbReference type="RuleBase" id="RU003651"/>
    </source>
</evidence>
<dbReference type="Gene3D" id="1.10.8.60">
    <property type="match status" value="2"/>
</dbReference>
<keyword evidence="8" id="KW-1185">Reference proteome</keyword>
<gene>
    <name evidence="7" type="ORF">L9F63_023219</name>
</gene>
<keyword evidence="3 4" id="KW-0067">ATP-binding</keyword>
<reference evidence="7" key="1">
    <citation type="journal article" date="2023" name="IScience">
        <title>Live-bearing cockroach genome reveals convergent evolutionary mechanisms linked to viviparity in insects and beyond.</title>
        <authorList>
            <person name="Fouks B."/>
            <person name="Harrison M.C."/>
            <person name="Mikhailova A.A."/>
            <person name="Marchal E."/>
            <person name="English S."/>
            <person name="Carruthers M."/>
            <person name="Jennings E.C."/>
            <person name="Chiamaka E.L."/>
            <person name="Frigard R.A."/>
            <person name="Pippel M."/>
            <person name="Attardo G.M."/>
            <person name="Benoit J.B."/>
            <person name="Bornberg-Bauer E."/>
            <person name="Tobe S.S."/>
        </authorList>
    </citation>
    <scope>NUCLEOTIDE SEQUENCE</scope>
    <source>
        <strain evidence="7">Stay&amp;Tobe</strain>
    </source>
</reference>
<dbReference type="GO" id="GO:1990275">
    <property type="term" value="F:preribosome binding"/>
    <property type="evidence" value="ECO:0007669"/>
    <property type="project" value="TreeGrafter"/>
</dbReference>
<dbReference type="GO" id="GO:0016887">
    <property type="term" value="F:ATP hydrolysis activity"/>
    <property type="evidence" value="ECO:0007669"/>
    <property type="project" value="InterPro"/>
</dbReference>
<dbReference type="SUPFAM" id="SSF52540">
    <property type="entry name" value="P-loop containing nucleoside triphosphate hydrolases"/>
    <property type="match status" value="2"/>
</dbReference>
<comment type="similarity">
    <text evidence="1 4">Belongs to the AAA ATPase family.</text>
</comment>
<dbReference type="InterPro" id="IPR027417">
    <property type="entry name" value="P-loop_NTPase"/>
</dbReference>
<proteinExistence type="inferred from homology"/>
<dbReference type="InterPro" id="IPR003593">
    <property type="entry name" value="AAA+_ATPase"/>
</dbReference>
<name>A0AAD7ZJ14_DIPPU</name>
<dbReference type="GO" id="GO:0005634">
    <property type="term" value="C:nucleus"/>
    <property type="evidence" value="ECO:0007669"/>
    <property type="project" value="TreeGrafter"/>
</dbReference>
<dbReference type="Proteomes" id="UP001233999">
    <property type="component" value="Unassembled WGS sequence"/>
</dbReference>
<dbReference type="InterPro" id="IPR003960">
    <property type="entry name" value="ATPase_AAA_CS"/>
</dbReference>
<dbReference type="InterPro" id="IPR003959">
    <property type="entry name" value="ATPase_AAA_core"/>
</dbReference>
<dbReference type="AlphaFoldDB" id="A0AAD7ZJ14"/>
<sequence>FSLLIGATNRPESLDPALRSAGRFDREVCLGIPDKDARKEILQILCKDLHLSTEFDYEFLAKNTPGYVGADLKELIREAKMVSLERTLQNSKGKKTAVTKKSEEKTSEAVDIVEEKPDSIEASAVSSVTSTKNDKTENSTNQPTSGCNVELSELRVWFKKDTKPLSDTQLKGIKIEMDDFKQALKCVQPSAKREGFATVPDVTWDDVGSLTDIREQLQLTILAPVRYPELYAKMGIPSSSGVLLCGPPGCGKTLLAKAVANESGINFISVKGPELLNMYVGESERAVRQCFQRAKNSAPCVIFFDELDAFCVQTGQILEKNSHYEGGASTRVVNMLLAEMDGTGSRKDVFLLGATNRPEMIDPAILRPGRLDKILYIGLPTPADRVEILKTLTKNGTSPLLSEDVDLQALGESSQLSGFTGADLKALVREAAVEVMKEVMNNTRDPNDLTVSNKHFQAALKNISPSVSEKDQKRYEMLKKEYVSNHNGAE</sequence>
<feature type="non-terminal residue" evidence="7">
    <location>
        <position position="1"/>
    </location>
</feature>
<evidence type="ECO:0000256" key="5">
    <source>
        <dbReference type="SAM" id="MobiDB-lite"/>
    </source>
</evidence>
<dbReference type="GO" id="GO:0003723">
    <property type="term" value="F:RNA binding"/>
    <property type="evidence" value="ECO:0007669"/>
    <property type="project" value="TreeGrafter"/>
</dbReference>
<organism evidence="7 8">
    <name type="scientific">Diploptera punctata</name>
    <name type="common">Pacific beetle cockroach</name>
    <dbReference type="NCBI Taxonomy" id="6984"/>
    <lineage>
        <taxon>Eukaryota</taxon>
        <taxon>Metazoa</taxon>
        <taxon>Ecdysozoa</taxon>
        <taxon>Arthropoda</taxon>
        <taxon>Hexapoda</taxon>
        <taxon>Insecta</taxon>
        <taxon>Pterygota</taxon>
        <taxon>Neoptera</taxon>
        <taxon>Polyneoptera</taxon>
        <taxon>Dictyoptera</taxon>
        <taxon>Blattodea</taxon>
        <taxon>Blaberoidea</taxon>
        <taxon>Blaberidae</taxon>
        <taxon>Diplopterinae</taxon>
        <taxon>Diploptera</taxon>
    </lineage>
</organism>
<evidence type="ECO:0000313" key="8">
    <source>
        <dbReference type="Proteomes" id="UP001233999"/>
    </source>
</evidence>
<dbReference type="GO" id="GO:0005524">
    <property type="term" value="F:ATP binding"/>
    <property type="evidence" value="ECO:0007669"/>
    <property type="project" value="UniProtKB-KW"/>
</dbReference>
<dbReference type="GO" id="GO:0042254">
    <property type="term" value="P:ribosome biogenesis"/>
    <property type="evidence" value="ECO:0007669"/>
    <property type="project" value="TreeGrafter"/>
</dbReference>
<dbReference type="InterPro" id="IPR050168">
    <property type="entry name" value="AAA_ATPase_domain"/>
</dbReference>
<feature type="non-terminal residue" evidence="7">
    <location>
        <position position="490"/>
    </location>
</feature>
<keyword evidence="2 4" id="KW-0547">Nucleotide-binding</keyword>
<dbReference type="PANTHER" id="PTHR23077">
    <property type="entry name" value="AAA-FAMILY ATPASE"/>
    <property type="match status" value="1"/>
</dbReference>
<evidence type="ECO:0000313" key="7">
    <source>
        <dbReference type="EMBL" id="KAJ9581599.1"/>
    </source>
</evidence>
<dbReference type="PANTHER" id="PTHR23077:SF171">
    <property type="entry name" value="NUCLEAR VALOSIN-CONTAINING PROTEIN-LIKE"/>
    <property type="match status" value="1"/>
</dbReference>
<evidence type="ECO:0000259" key="6">
    <source>
        <dbReference type="SMART" id="SM00382"/>
    </source>
</evidence>
<dbReference type="Pfam" id="PF17862">
    <property type="entry name" value="AAA_lid_3"/>
    <property type="match status" value="2"/>
</dbReference>
<evidence type="ECO:0000256" key="3">
    <source>
        <dbReference type="ARBA" id="ARBA00022840"/>
    </source>
</evidence>
<feature type="region of interest" description="Disordered" evidence="5">
    <location>
        <begin position="92"/>
        <end position="146"/>
    </location>
</feature>
<dbReference type="SMART" id="SM00382">
    <property type="entry name" value="AAA"/>
    <property type="match status" value="1"/>
</dbReference>
<reference evidence="7" key="2">
    <citation type="submission" date="2023-05" db="EMBL/GenBank/DDBJ databases">
        <authorList>
            <person name="Fouks B."/>
        </authorList>
    </citation>
    <scope>NUCLEOTIDE SEQUENCE</scope>
    <source>
        <strain evidence="7">Stay&amp;Tobe</strain>
        <tissue evidence="7">Testes</tissue>
    </source>
</reference>
<dbReference type="PROSITE" id="PS00674">
    <property type="entry name" value="AAA"/>
    <property type="match status" value="1"/>
</dbReference>
<accession>A0AAD7ZJ14</accession>
<dbReference type="Gene3D" id="3.40.50.300">
    <property type="entry name" value="P-loop containing nucleotide triphosphate hydrolases"/>
    <property type="match status" value="2"/>
</dbReference>
<evidence type="ECO:0000256" key="1">
    <source>
        <dbReference type="ARBA" id="ARBA00006914"/>
    </source>
</evidence>
<protein>
    <recommendedName>
        <fullName evidence="6">AAA+ ATPase domain-containing protein</fullName>
    </recommendedName>
</protein>
<dbReference type="FunFam" id="3.40.50.300:FF:000149">
    <property type="entry name" value="Nuclear valosin-containing protein-like"/>
    <property type="match status" value="1"/>
</dbReference>
<feature type="domain" description="AAA+ ATPase" evidence="6">
    <location>
        <begin position="238"/>
        <end position="381"/>
    </location>
</feature>
<feature type="compositionally biased region" description="Basic and acidic residues" evidence="5">
    <location>
        <begin position="100"/>
        <end position="119"/>
    </location>
</feature>
<dbReference type="Pfam" id="PF00004">
    <property type="entry name" value="AAA"/>
    <property type="match status" value="2"/>
</dbReference>
<dbReference type="InterPro" id="IPR041569">
    <property type="entry name" value="AAA_lid_3"/>
</dbReference>
<comment type="caution">
    <text evidence="7">The sequence shown here is derived from an EMBL/GenBank/DDBJ whole genome shotgun (WGS) entry which is preliminary data.</text>
</comment>
<dbReference type="EMBL" id="JASPKZ010007880">
    <property type="protein sequence ID" value="KAJ9581599.1"/>
    <property type="molecule type" value="Genomic_DNA"/>
</dbReference>
<evidence type="ECO:0000256" key="2">
    <source>
        <dbReference type="ARBA" id="ARBA00022741"/>
    </source>
</evidence>